<name>A0A168RDF2_9BACT</name>
<protein>
    <submittedName>
        <fullName evidence="1">Uncharacterized protein</fullName>
    </submittedName>
</protein>
<dbReference type="EMBL" id="LVLH01000035">
    <property type="protein sequence ID" value="OAB48868.1"/>
    <property type="molecule type" value="Genomic_DNA"/>
</dbReference>
<dbReference type="STRING" id="29557.MGALLINA_04390"/>
<proteinExistence type="predicted"/>
<dbReference type="PATRIC" id="fig|29557.3.peg.431"/>
<gene>
    <name evidence="1" type="ORF">MGALLINA_04390</name>
</gene>
<accession>A0A168RDF2</accession>
<dbReference type="AlphaFoldDB" id="A0A168RDF2"/>
<dbReference type="RefSeq" id="WP_063626218.1">
    <property type="nucleotide sequence ID" value="NZ_LVLH01000035.1"/>
</dbReference>
<organism evidence="1 2">
    <name type="scientific">Mycoplasmopsis gallinarum</name>
    <dbReference type="NCBI Taxonomy" id="29557"/>
    <lineage>
        <taxon>Bacteria</taxon>
        <taxon>Bacillati</taxon>
        <taxon>Mycoplasmatota</taxon>
        <taxon>Mycoplasmoidales</taxon>
        <taxon>Metamycoplasmataceae</taxon>
        <taxon>Mycoplasmopsis</taxon>
    </lineage>
</organism>
<reference evidence="1 2" key="1">
    <citation type="submission" date="2016-03" db="EMBL/GenBank/DDBJ databases">
        <title>Genome sequence of Mycoplasma gallinarum strain Mgn_IPT.</title>
        <authorList>
            <person name="Yacoub E."/>
            <person name="Sirand-Pugnet P."/>
            <person name="Barre A."/>
            <person name="Maurier F."/>
            <person name="Blanchard A."/>
            <person name="Ben Abdelmoumen B.M."/>
        </authorList>
    </citation>
    <scope>NUCLEOTIDE SEQUENCE [LARGE SCALE GENOMIC DNA]</scope>
    <source>
        <strain evidence="1 2">Mgn_IPT</strain>
    </source>
</reference>
<dbReference type="Proteomes" id="UP000076983">
    <property type="component" value="Unassembled WGS sequence"/>
</dbReference>
<sequence>MSNSDKNYDINGYFLIPIEKKDLDIKAFTKIEMKSWIKTNFKSLSEESDGNEFDDYFLKNPFLNKMFNLNNEEKNSFSLIKFIYELKEKTNFKNKQISNNKEYKTFILKLNLDFLKVDESKIDNSEIYLALFMEQNKLLNIAEIIESNNEKSTNEDLKTKLGENDDLKKKISEIKKSYGVKAKSSFSSFQIENQNLNSKINFYLNYGIKIQVTYLPNYQPWKMLRFYFDLLKM</sequence>
<comment type="caution">
    <text evidence="1">The sequence shown here is derived from an EMBL/GenBank/DDBJ whole genome shotgun (WGS) entry which is preliminary data.</text>
</comment>
<evidence type="ECO:0000313" key="2">
    <source>
        <dbReference type="Proteomes" id="UP000076983"/>
    </source>
</evidence>
<evidence type="ECO:0000313" key="1">
    <source>
        <dbReference type="EMBL" id="OAB48868.1"/>
    </source>
</evidence>
<keyword evidence="2" id="KW-1185">Reference proteome</keyword>